<protein>
    <submittedName>
        <fullName evidence="3">Antitoxin component of MazEF toxin-antitoxin module</fullName>
    </submittedName>
</protein>
<gene>
    <name evidence="3" type="ORF">FHR92_000017</name>
</gene>
<accession>A0A7W3SP76</accession>
<dbReference type="Pfam" id="PF04014">
    <property type="entry name" value="MazE_antitoxin"/>
    <property type="match status" value="1"/>
</dbReference>
<proteinExistence type="predicted"/>
<evidence type="ECO:0000313" key="3">
    <source>
        <dbReference type="EMBL" id="MBA9083574.1"/>
    </source>
</evidence>
<evidence type="ECO:0000256" key="1">
    <source>
        <dbReference type="PROSITE-ProRule" id="PRU01076"/>
    </source>
</evidence>
<dbReference type="AlphaFoldDB" id="A0A7W3SP76"/>
<comment type="caution">
    <text evidence="3">The sequence shown here is derived from an EMBL/GenBank/DDBJ whole genome shotgun (WGS) entry which is preliminary data.</text>
</comment>
<reference evidence="3 4" key="1">
    <citation type="submission" date="2020-08" db="EMBL/GenBank/DDBJ databases">
        <title>Genomic Encyclopedia of Type Strains, Phase III (KMG-III): the genomes of soil and plant-associated and newly described type strains.</title>
        <authorList>
            <person name="Whitman W."/>
        </authorList>
    </citation>
    <scope>NUCLEOTIDE SEQUENCE [LARGE SCALE GENOMIC DNA]</scope>
    <source>
        <strain evidence="3 4">CECT 8693</strain>
    </source>
</reference>
<evidence type="ECO:0000313" key="4">
    <source>
        <dbReference type="Proteomes" id="UP000567067"/>
    </source>
</evidence>
<organism evidence="3 4">
    <name type="scientific">Fontibacillus solani</name>
    <dbReference type="NCBI Taxonomy" id="1572857"/>
    <lineage>
        <taxon>Bacteria</taxon>
        <taxon>Bacillati</taxon>
        <taxon>Bacillota</taxon>
        <taxon>Bacilli</taxon>
        <taxon>Bacillales</taxon>
        <taxon>Paenibacillaceae</taxon>
        <taxon>Fontibacillus</taxon>
    </lineage>
</organism>
<dbReference type="RefSeq" id="WP_182533766.1">
    <property type="nucleotide sequence ID" value="NZ_JACJIP010000001.1"/>
</dbReference>
<dbReference type="InterPro" id="IPR007159">
    <property type="entry name" value="SpoVT-AbrB_dom"/>
</dbReference>
<dbReference type="GO" id="GO:0003677">
    <property type="term" value="F:DNA binding"/>
    <property type="evidence" value="ECO:0007669"/>
    <property type="project" value="UniProtKB-UniRule"/>
</dbReference>
<dbReference type="InterPro" id="IPR039052">
    <property type="entry name" value="Antitox_PemI-like"/>
</dbReference>
<dbReference type="SUPFAM" id="SSF89447">
    <property type="entry name" value="AbrB/MazE/MraZ-like"/>
    <property type="match status" value="1"/>
</dbReference>
<name>A0A7W3SP76_9BACL</name>
<dbReference type="GO" id="GO:0097351">
    <property type="term" value="F:toxin sequestering activity"/>
    <property type="evidence" value="ECO:0007669"/>
    <property type="project" value="InterPro"/>
</dbReference>
<dbReference type="SMART" id="SM00966">
    <property type="entry name" value="SpoVT_AbrB"/>
    <property type="match status" value="1"/>
</dbReference>
<keyword evidence="4" id="KW-1185">Reference proteome</keyword>
<dbReference type="InterPro" id="IPR037914">
    <property type="entry name" value="SpoVT-AbrB_sf"/>
</dbReference>
<dbReference type="PROSITE" id="PS51740">
    <property type="entry name" value="SPOVT_ABRB"/>
    <property type="match status" value="1"/>
</dbReference>
<sequence length="89" mass="10063">MTSATIKKWGNSLALRLPLEVANYVNFKEGSEVEILISDNNEIILRPLFPAADDHDALRAHFLALRSKCKPGMLKHEEMFHEPMGDESI</sequence>
<feature type="domain" description="SpoVT-AbrB" evidence="2">
    <location>
        <begin position="4"/>
        <end position="50"/>
    </location>
</feature>
<dbReference type="Proteomes" id="UP000567067">
    <property type="component" value="Unassembled WGS sequence"/>
</dbReference>
<dbReference type="PANTHER" id="PTHR40516:SF1">
    <property type="entry name" value="ANTITOXIN CHPS-RELATED"/>
    <property type="match status" value="1"/>
</dbReference>
<dbReference type="Gene3D" id="2.10.260.10">
    <property type="match status" value="1"/>
</dbReference>
<dbReference type="EMBL" id="JACJIP010000001">
    <property type="protein sequence ID" value="MBA9083574.1"/>
    <property type="molecule type" value="Genomic_DNA"/>
</dbReference>
<evidence type="ECO:0000259" key="2">
    <source>
        <dbReference type="PROSITE" id="PS51740"/>
    </source>
</evidence>
<dbReference type="PANTHER" id="PTHR40516">
    <property type="entry name" value="ANTITOXIN CHPS-RELATED"/>
    <property type="match status" value="1"/>
</dbReference>
<keyword evidence="1" id="KW-0238">DNA-binding</keyword>